<evidence type="ECO:0000313" key="2">
    <source>
        <dbReference type="WBParaSite" id="JU765_v2.g7875.t2"/>
    </source>
</evidence>
<evidence type="ECO:0000313" key="1">
    <source>
        <dbReference type="Proteomes" id="UP000887576"/>
    </source>
</evidence>
<protein>
    <submittedName>
        <fullName evidence="2">RING-type domain-containing protein</fullName>
    </submittedName>
</protein>
<name>A0AC34RKR1_9BILA</name>
<proteinExistence type="predicted"/>
<sequence length="236" mass="27572">MANIGPNEPPKLVGNEFGKCFCVLCNEIIEVFKNVVLVCTHSFHENCLKNWKKDICPICRKPQEIFEVFPTKATSSKPPRRHPTGDVNHLMHIFKNVVLVCTHCFHENCLKNWKKDICPICRKPQEIFEVFPTKATSSKPPRRHPTGDVNHLMHSETTLEHLEEKYSPQFEKAWTSEKVKDLVPKTLFNEAKKSLHVANKLMQEKKFEQSYAMVMRCDHLMEVVRECSEFYTFLRN</sequence>
<reference evidence="2" key="1">
    <citation type="submission" date="2022-11" db="UniProtKB">
        <authorList>
            <consortium name="WormBaseParasite"/>
        </authorList>
    </citation>
    <scope>IDENTIFICATION</scope>
</reference>
<dbReference type="Proteomes" id="UP000887576">
    <property type="component" value="Unplaced"/>
</dbReference>
<organism evidence="1 2">
    <name type="scientific">Panagrolaimus sp. JU765</name>
    <dbReference type="NCBI Taxonomy" id="591449"/>
    <lineage>
        <taxon>Eukaryota</taxon>
        <taxon>Metazoa</taxon>
        <taxon>Ecdysozoa</taxon>
        <taxon>Nematoda</taxon>
        <taxon>Chromadorea</taxon>
        <taxon>Rhabditida</taxon>
        <taxon>Tylenchina</taxon>
        <taxon>Panagrolaimomorpha</taxon>
        <taxon>Panagrolaimoidea</taxon>
        <taxon>Panagrolaimidae</taxon>
        <taxon>Panagrolaimus</taxon>
    </lineage>
</organism>
<accession>A0AC34RKR1</accession>
<dbReference type="WBParaSite" id="JU765_v2.g7875.t2">
    <property type="protein sequence ID" value="JU765_v2.g7875.t2"/>
    <property type="gene ID" value="JU765_v2.g7875"/>
</dbReference>